<dbReference type="EMBL" id="VSSQ01023008">
    <property type="protein sequence ID" value="MPM69673.1"/>
    <property type="molecule type" value="Genomic_DNA"/>
</dbReference>
<sequence length="98" mass="11172">MIFPTEGICISDLAVSFPFSLRNDIHDKRANDERGGNPNAAPKQVAAKIKRHRNYRGGKQREFAEHDSQYFQALALLQGARQPREKKKFSRSADKTDQ</sequence>
<name>A0A645C2V4_9ZZZZ</name>
<organism evidence="2">
    <name type="scientific">bioreactor metagenome</name>
    <dbReference type="NCBI Taxonomy" id="1076179"/>
    <lineage>
        <taxon>unclassified sequences</taxon>
        <taxon>metagenomes</taxon>
        <taxon>ecological metagenomes</taxon>
    </lineage>
</organism>
<protein>
    <submittedName>
        <fullName evidence="2">Uncharacterized protein</fullName>
    </submittedName>
</protein>
<evidence type="ECO:0000313" key="2">
    <source>
        <dbReference type="EMBL" id="MPM69673.1"/>
    </source>
</evidence>
<dbReference type="AlphaFoldDB" id="A0A645C2V4"/>
<evidence type="ECO:0000256" key="1">
    <source>
        <dbReference type="SAM" id="MobiDB-lite"/>
    </source>
</evidence>
<proteinExistence type="predicted"/>
<comment type="caution">
    <text evidence="2">The sequence shown here is derived from an EMBL/GenBank/DDBJ whole genome shotgun (WGS) entry which is preliminary data.</text>
</comment>
<gene>
    <name evidence="2" type="ORF">SDC9_116621</name>
</gene>
<feature type="region of interest" description="Disordered" evidence="1">
    <location>
        <begin position="77"/>
        <end position="98"/>
    </location>
</feature>
<accession>A0A645C2V4</accession>
<reference evidence="2" key="1">
    <citation type="submission" date="2019-08" db="EMBL/GenBank/DDBJ databases">
        <authorList>
            <person name="Kucharzyk K."/>
            <person name="Murdoch R.W."/>
            <person name="Higgins S."/>
            <person name="Loffler F."/>
        </authorList>
    </citation>
    <scope>NUCLEOTIDE SEQUENCE</scope>
</reference>